<evidence type="ECO:0000313" key="1">
    <source>
        <dbReference type="EMBL" id="GLA80532.1"/>
    </source>
</evidence>
<dbReference type="EMBL" id="BRPE01000001">
    <property type="protein sequence ID" value="GLA80532.1"/>
    <property type="molecule type" value="Genomic_DNA"/>
</dbReference>
<comment type="caution">
    <text evidence="1">The sequence shown here is derived from an EMBL/GenBank/DDBJ whole genome shotgun (WGS) entry which is preliminary data.</text>
</comment>
<gene>
    <name evidence="1" type="ORF">AtubIFM56815_001356</name>
</gene>
<name>A0A9W6EG34_ASPTU</name>
<evidence type="ECO:0000313" key="2">
    <source>
        <dbReference type="Proteomes" id="UP001144157"/>
    </source>
</evidence>
<reference evidence="1" key="1">
    <citation type="submission" date="2022-07" db="EMBL/GenBank/DDBJ databases">
        <title>Taxonomy of Aspergillus series Nigri: significant species reduction supported by multi-species coalescent approaches.</title>
        <authorList>
            <person name="Bian C."/>
            <person name="Kusuya Y."/>
            <person name="Sklenar F."/>
            <person name="D'hooge E."/>
            <person name="Yaguchi T."/>
            <person name="Takahashi H."/>
            <person name="Hubka V."/>
        </authorList>
    </citation>
    <scope>NUCLEOTIDE SEQUENCE</scope>
    <source>
        <strain evidence="1">IFM 56815</strain>
    </source>
</reference>
<sequence>MEVANAEVSNGVPAPAQTPLVDSNAVIEYLSEVLRVTLGALRSELESTGSLLSPARYNETVQRCTRFASESQVALYVQKDVVASEEANGTETGE</sequence>
<feature type="non-terminal residue" evidence="1">
    <location>
        <position position="94"/>
    </location>
</feature>
<accession>A0A9W6EG34</accession>
<protein>
    <submittedName>
        <fullName evidence="1">Uncharacterized protein</fullName>
    </submittedName>
</protein>
<dbReference type="Proteomes" id="UP001144157">
    <property type="component" value="Unassembled WGS sequence"/>
</dbReference>
<organism evidence="1 2">
    <name type="scientific">Aspergillus tubingensis</name>
    <dbReference type="NCBI Taxonomy" id="5068"/>
    <lineage>
        <taxon>Eukaryota</taxon>
        <taxon>Fungi</taxon>
        <taxon>Dikarya</taxon>
        <taxon>Ascomycota</taxon>
        <taxon>Pezizomycotina</taxon>
        <taxon>Eurotiomycetes</taxon>
        <taxon>Eurotiomycetidae</taxon>
        <taxon>Eurotiales</taxon>
        <taxon>Aspergillaceae</taxon>
        <taxon>Aspergillus</taxon>
        <taxon>Aspergillus subgen. Circumdati</taxon>
    </lineage>
</organism>
<dbReference type="AlphaFoldDB" id="A0A9W6EG34"/>
<proteinExistence type="predicted"/>